<protein>
    <submittedName>
        <fullName evidence="2">Carboxypeptidase regulatory-like domain-containing protein</fullName>
    </submittedName>
</protein>
<keyword evidence="2" id="KW-0378">Hydrolase</keyword>
<sequence>MAAIAFPAGLGGRGGGDRGGRRARVHLFARGGAAGTGSPAFGTHRASGAAVRATPGGLHVHARRIEARVQRCAPRARARPELEPGAPGPRADEGCFRSNGARGRRGGSRGREAAGLGCHLANAPERLQPARRNVQGEEVPLRKEAYRFAGPPASTETKSSETVRVRKPGGAQPLEAESQPEGVAPSLAPAAGELSLCGRVLDPKGRPVAGAQIALADNARTAVTDANGHFCVASPEGDHELAVMAVGFQNQRAPVRVAGESPEVTVTLQPVAVLGQSFATLKQQPQDRMERLAGEAEKVGDPFASLSGDVRARAQRAQQLTTNAAKRRSASAFDGAARGWEELLARVGPGPARTAARLALANARVQAWQIAPSPTRVRAARTALASYLAVAPEGPDRDRALRWQEQLAR</sequence>
<reference evidence="2 3" key="1">
    <citation type="journal article" date="2019" name="Nat. Microbiol.">
        <title>Mediterranean grassland soil C-N compound turnover is dependent on rainfall and depth, and is mediated by genomically divergent microorganisms.</title>
        <authorList>
            <person name="Diamond S."/>
            <person name="Andeer P.F."/>
            <person name="Li Z."/>
            <person name="Crits-Christoph A."/>
            <person name="Burstein D."/>
            <person name="Anantharaman K."/>
            <person name="Lane K.R."/>
            <person name="Thomas B.C."/>
            <person name="Pan C."/>
            <person name="Northen T.R."/>
            <person name="Banfield J.F."/>
        </authorList>
    </citation>
    <scope>NUCLEOTIDE SEQUENCE [LARGE SCALE GENOMIC DNA]</scope>
    <source>
        <strain evidence="2">WS_8</strain>
    </source>
</reference>
<gene>
    <name evidence="2" type="ORF">E6K78_03720</name>
</gene>
<evidence type="ECO:0000313" key="3">
    <source>
        <dbReference type="Proteomes" id="UP000316609"/>
    </source>
</evidence>
<name>A0A538TVT8_UNCEI</name>
<feature type="region of interest" description="Disordered" evidence="1">
    <location>
        <begin position="76"/>
        <end position="113"/>
    </location>
</feature>
<feature type="region of interest" description="Disordered" evidence="1">
    <location>
        <begin position="147"/>
        <end position="184"/>
    </location>
</feature>
<dbReference type="Pfam" id="PF13620">
    <property type="entry name" value="CarboxypepD_reg"/>
    <property type="match status" value="1"/>
</dbReference>
<dbReference type="EMBL" id="VBOY01000031">
    <property type="protein sequence ID" value="TMQ67747.1"/>
    <property type="molecule type" value="Genomic_DNA"/>
</dbReference>
<organism evidence="2 3">
    <name type="scientific">Eiseniibacteriota bacterium</name>
    <dbReference type="NCBI Taxonomy" id="2212470"/>
    <lineage>
        <taxon>Bacteria</taxon>
        <taxon>Candidatus Eiseniibacteriota</taxon>
    </lineage>
</organism>
<comment type="caution">
    <text evidence="2">The sequence shown here is derived from an EMBL/GenBank/DDBJ whole genome shotgun (WGS) entry which is preliminary data.</text>
</comment>
<keyword evidence="2" id="KW-0121">Carboxypeptidase</keyword>
<dbReference type="GO" id="GO:0004180">
    <property type="term" value="F:carboxypeptidase activity"/>
    <property type="evidence" value="ECO:0007669"/>
    <property type="project" value="UniProtKB-KW"/>
</dbReference>
<evidence type="ECO:0000256" key="1">
    <source>
        <dbReference type="SAM" id="MobiDB-lite"/>
    </source>
</evidence>
<dbReference type="Gene3D" id="2.60.40.1120">
    <property type="entry name" value="Carboxypeptidase-like, regulatory domain"/>
    <property type="match status" value="1"/>
</dbReference>
<dbReference type="Proteomes" id="UP000316609">
    <property type="component" value="Unassembled WGS sequence"/>
</dbReference>
<keyword evidence="2" id="KW-0645">Protease</keyword>
<dbReference type="SUPFAM" id="SSF49464">
    <property type="entry name" value="Carboxypeptidase regulatory domain-like"/>
    <property type="match status" value="1"/>
</dbReference>
<dbReference type="InterPro" id="IPR008969">
    <property type="entry name" value="CarboxyPept-like_regulatory"/>
</dbReference>
<accession>A0A538TVT8</accession>
<evidence type="ECO:0000313" key="2">
    <source>
        <dbReference type="EMBL" id="TMQ67747.1"/>
    </source>
</evidence>
<proteinExistence type="predicted"/>
<dbReference type="AlphaFoldDB" id="A0A538TVT8"/>